<gene>
    <name evidence="2" type="ORF">COMA1_20212</name>
</gene>
<dbReference type="InterPro" id="IPR025470">
    <property type="entry name" value="DUF4321"/>
</dbReference>
<dbReference type="Proteomes" id="UP000199032">
    <property type="component" value="Unassembled WGS sequence"/>
</dbReference>
<name>A0A0S4LCD3_9BACT</name>
<dbReference type="STRING" id="1742972.COMA1_20212"/>
<organism evidence="2 3">
    <name type="scientific">Candidatus Nitrospira nitrosa</name>
    <dbReference type="NCBI Taxonomy" id="1742972"/>
    <lineage>
        <taxon>Bacteria</taxon>
        <taxon>Pseudomonadati</taxon>
        <taxon>Nitrospirota</taxon>
        <taxon>Nitrospiria</taxon>
        <taxon>Nitrospirales</taxon>
        <taxon>Nitrospiraceae</taxon>
        <taxon>Nitrospira</taxon>
    </lineage>
</organism>
<evidence type="ECO:0008006" key="4">
    <source>
        <dbReference type="Google" id="ProtNLM"/>
    </source>
</evidence>
<sequence>MRKSPWVLIVFVVIGGLLGGILGEILHVMAPQGTIQSIFSTHFMPGINPPLTVDLVLIKLVLGFSLKINILSILGMFVGIYLYKHV</sequence>
<dbReference type="OrthoDB" id="9801093at2"/>
<proteinExistence type="predicted"/>
<dbReference type="Pfam" id="PF14209">
    <property type="entry name" value="DUF4321"/>
    <property type="match status" value="1"/>
</dbReference>
<reference evidence="2 3" key="1">
    <citation type="submission" date="2015-10" db="EMBL/GenBank/DDBJ databases">
        <authorList>
            <person name="Gilbert D.G."/>
        </authorList>
    </citation>
    <scope>NUCLEOTIDE SEQUENCE [LARGE SCALE GENOMIC DNA]</scope>
    <source>
        <strain evidence="2">COMA1</strain>
    </source>
</reference>
<feature type="transmembrane region" description="Helical" evidence="1">
    <location>
        <begin position="60"/>
        <end position="83"/>
    </location>
</feature>
<evidence type="ECO:0000256" key="1">
    <source>
        <dbReference type="SAM" id="Phobius"/>
    </source>
</evidence>
<evidence type="ECO:0000313" key="3">
    <source>
        <dbReference type="Proteomes" id="UP000199032"/>
    </source>
</evidence>
<keyword evidence="3" id="KW-1185">Reference proteome</keyword>
<dbReference type="AlphaFoldDB" id="A0A0S4LCD3"/>
<keyword evidence="1" id="KW-1133">Transmembrane helix</keyword>
<keyword evidence="1" id="KW-0472">Membrane</keyword>
<dbReference type="RefSeq" id="WP_090747597.1">
    <property type="nucleotide sequence ID" value="NZ_CZQA01000008.1"/>
</dbReference>
<evidence type="ECO:0000313" key="2">
    <source>
        <dbReference type="EMBL" id="CUS35303.1"/>
    </source>
</evidence>
<dbReference type="EMBL" id="CZQA01000008">
    <property type="protein sequence ID" value="CUS35303.1"/>
    <property type="molecule type" value="Genomic_DNA"/>
</dbReference>
<accession>A0A0S4LCD3</accession>
<protein>
    <recommendedName>
        <fullName evidence="4">DUF4321 domain-containing protein</fullName>
    </recommendedName>
</protein>
<keyword evidence="1" id="KW-0812">Transmembrane</keyword>